<dbReference type="Pfam" id="PF01602">
    <property type="entry name" value="Adaptin_N"/>
    <property type="match status" value="1"/>
</dbReference>
<comment type="subunit">
    <text evidence="10">Oligomeric complex that consists of at least the alpha, beta, beta', gamma, delta, epsilon and zeta subunits.</text>
</comment>
<evidence type="ECO:0000259" key="11">
    <source>
        <dbReference type="Pfam" id="PF01602"/>
    </source>
</evidence>
<dbReference type="SUPFAM" id="SSF48371">
    <property type="entry name" value="ARM repeat"/>
    <property type="match status" value="1"/>
</dbReference>
<dbReference type="GO" id="GO:0006888">
    <property type="term" value="P:endoplasmic reticulum to Golgi vesicle-mediated transport"/>
    <property type="evidence" value="ECO:0007669"/>
    <property type="project" value="TreeGrafter"/>
</dbReference>
<evidence type="ECO:0000256" key="5">
    <source>
        <dbReference type="ARBA" id="ARBA00022892"/>
    </source>
</evidence>
<keyword evidence="7 10" id="KW-0333">Golgi apparatus</keyword>
<comment type="function">
    <text evidence="10">The coatomer is a cytosolic protein complex that binds to dilysine motifs and reversibly associates with Golgi non-clathrin-coated vesicles, which further mediate biosynthetic protein transport from the ER, via the Golgi up to the trans Golgi network. Coatomer complex is required for budding from Golgi membranes, and is essential for the retrograde Golgi-to-ER transport of dilysine-tagged proteins.</text>
</comment>
<organism evidence="14 15">
    <name type="scientific">Babesia divergens</name>
    <dbReference type="NCBI Taxonomy" id="32595"/>
    <lineage>
        <taxon>Eukaryota</taxon>
        <taxon>Sar</taxon>
        <taxon>Alveolata</taxon>
        <taxon>Apicomplexa</taxon>
        <taxon>Aconoidasida</taxon>
        <taxon>Piroplasmida</taxon>
        <taxon>Babesiidae</taxon>
        <taxon>Babesia</taxon>
    </lineage>
</organism>
<evidence type="ECO:0000256" key="6">
    <source>
        <dbReference type="ARBA" id="ARBA00022927"/>
    </source>
</evidence>
<evidence type="ECO:0000256" key="1">
    <source>
        <dbReference type="ARBA" id="ARBA00004255"/>
    </source>
</evidence>
<dbReference type="GO" id="GO:0006891">
    <property type="term" value="P:intra-Golgi vesicle-mediated transport"/>
    <property type="evidence" value="ECO:0007669"/>
    <property type="project" value="TreeGrafter"/>
</dbReference>
<dbReference type="InterPro" id="IPR016024">
    <property type="entry name" value="ARM-type_fold"/>
</dbReference>
<comment type="subcellular location">
    <subcellularLocation>
        <location evidence="10">Cytoplasm</location>
    </subcellularLocation>
    <subcellularLocation>
        <location evidence="1 10">Golgi apparatus membrane</location>
        <topology evidence="1 10">Peripheral membrane protein</topology>
        <orientation evidence="1 10">Cytoplasmic side</orientation>
    </subcellularLocation>
    <subcellularLocation>
        <location evidence="10">Cytoplasmic vesicle</location>
        <location evidence="10">COPI-coated vesicle membrane</location>
        <topology evidence="10">Peripheral membrane protein</topology>
        <orientation evidence="10">Cytoplasmic side</orientation>
    </subcellularLocation>
</comment>
<name>A0AAD9GDH3_BABDI</name>
<keyword evidence="5 10" id="KW-0931">ER-Golgi transport</keyword>
<evidence type="ECO:0000256" key="7">
    <source>
        <dbReference type="ARBA" id="ARBA00023034"/>
    </source>
</evidence>
<keyword evidence="3 10" id="KW-0963">Cytoplasm</keyword>
<evidence type="ECO:0000259" key="12">
    <source>
        <dbReference type="Pfam" id="PF07718"/>
    </source>
</evidence>
<dbReference type="GO" id="GO:0006886">
    <property type="term" value="P:intracellular protein transport"/>
    <property type="evidence" value="ECO:0007669"/>
    <property type="project" value="InterPro"/>
</dbReference>
<reference evidence="14" key="1">
    <citation type="journal article" date="2014" name="Nucleic Acids Res.">
        <title>The evolutionary dynamics of variant antigen genes in Babesia reveal a history of genomic innovation underlying host-parasite interaction.</title>
        <authorList>
            <person name="Jackson A.P."/>
            <person name="Otto T.D."/>
            <person name="Darby A."/>
            <person name="Ramaprasad A."/>
            <person name="Xia D."/>
            <person name="Echaide I.E."/>
            <person name="Farber M."/>
            <person name="Gahlot S."/>
            <person name="Gamble J."/>
            <person name="Gupta D."/>
            <person name="Gupta Y."/>
            <person name="Jackson L."/>
            <person name="Malandrin L."/>
            <person name="Malas T.B."/>
            <person name="Moussa E."/>
            <person name="Nair M."/>
            <person name="Reid A.J."/>
            <person name="Sanders M."/>
            <person name="Sharma J."/>
            <person name="Tracey A."/>
            <person name="Quail M.A."/>
            <person name="Weir W."/>
            <person name="Wastling J.M."/>
            <person name="Hall N."/>
            <person name="Willadsen P."/>
            <person name="Lingelbach K."/>
            <person name="Shiels B."/>
            <person name="Tait A."/>
            <person name="Berriman M."/>
            <person name="Allred D.R."/>
            <person name="Pain A."/>
        </authorList>
    </citation>
    <scope>NUCLEOTIDE SEQUENCE</scope>
    <source>
        <strain evidence="14">1802A</strain>
    </source>
</reference>
<dbReference type="GO" id="GO:0000139">
    <property type="term" value="C:Golgi membrane"/>
    <property type="evidence" value="ECO:0007669"/>
    <property type="project" value="UniProtKB-SubCell"/>
</dbReference>
<dbReference type="Pfam" id="PF14806">
    <property type="entry name" value="Coatomer_b_Cpla"/>
    <property type="match status" value="1"/>
</dbReference>
<evidence type="ECO:0000256" key="2">
    <source>
        <dbReference type="ARBA" id="ARBA00022448"/>
    </source>
</evidence>
<evidence type="ECO:0000256" key="8">
    <source>
        <dbReference type="ARBA" id="ARBA00023136"/>
    </source>
</evidence>
<keyword evidence="4" id="KW-0677">Repeat</keyword>
<dbReference type="InterPro" id="IPR011710">
    <property type="entry name" value="Coatomer_bsu_C"/>
</dbReference>
<proteinExistence type="predicted"/>
<dbReference type="PANTHER" id="PTHR10635">
    <property type="entry name" value="COATOMER SUBUNIT BETA"/>
    <property type="match status" value="1"/>
</dbReference>
<evidence type="ECO:0000256" key="10">
    <source>
        <dbReference type="PIRNR" id="PIRNR005727"/>
    </source>
</evidence>
<keyword evidence="15" id="KW-1185">Reference proteome</keyword>
<evidence type="ECO:0000256" key="4">
    <source>
        <dbReference type="ARBA" id="ARBA00022737"/>
    </source>
</evidence>
<dbReference type="GO" id="GO:0030126">
    <property type="term" value="C:COPI vesicle coat"/>
    <property type="evidence" value="ECO:0007669"/>
    <property type="project" value="InterPro"/>
</dbReference>
<keyword evidence="2 10" id="KW-0813">Transport</keyword>
<protein>
    <recommendedName>
        <fullName evidence="10">Coatomer subunit beta</fullName>
    </recommendedName>
    <alternativeName>
        <fullName evidence="10">Beta-coat protein</fullName>
    </alternativeName>
</protein>
<keyword evidence="6 10" id="KW-0653">Protein transport</keyword>
<sequence>MAVGMVCSDSEAPCPIFVDLDGASDYTLSSIKDKLEDSNNKKKVVALEHAILHLLNHEDVSPLLMSIIRFVLPSNHHRLKRLVHLFFQIFDFSAPDGTVREESILVCNALCNDLSSPNEYIRGSVLRLISKIRHWTIVQPMIGAILENLKHPEPYVHRNALLCLSKIAERFGTDCVMSAIEDTERLLLGDTSVDVKVQAFNMLRVCEPSLAVQYLLNVEGSLLSFHPRLHLEVLSSFFVLSSFNSQVRSVMMRIAMMLMENSQDNAVRVEGAQIVCRLKSTPVEARCAAASCLIKILLDEPDLNVKMLVLSMLNALYVRSSTLGDVPNVLENRVMDIVHSLNGWSRQVTLGILSLALRCLTRQNVEELLQSFKKAFIKADDIATYSPQQIAEYRILLIKAIHYTCGLYPERCGIVYDMLLGYLSHQHAQTAEDCALFFKQLTDILPQLREETIVKLLTFLELIPHSSVLSVCFWVIGEYAGQPQLSSHCCDTIYDMLAPFPFVTGVTTQPIVTSVEQVDIAATTTVVLQDGTYGAQLSEKRAEPAITSTLREVLVGKCDSLLYCSIAQCMLKLAFISGNKDCIAKATHVVANLVQLMQSPDYVHIYSQRRLRSILKLCFGFLKDQEKFRPLLQEYINASKRKWTTQPLQTNFEFKGEVEDQISYSTIFGDLGEDEWSMEDDTEFGSIQLLGDCDIDKVLNTGASLHVVPTKELEKRDYTNYHQFTSLMDALYVEGTLSVVGTRMYLTLYLTNTSEGLLQNIRVELCANDRVEISAIPLITLAAGESGTIHANFKIKQSQNDVLYGHVYFDKKSGIQECLSFNPLSVCMYDYIQPSFISPVLFRSYWADFEWEHKIHIQPVDMKPMELLRSLLSVTHMTVVGLSPAPSMKSAPGAAGHAEFLAKYMKYLETLPELAPMMNEASFFAVNLFCRTLHGKSFASLHHALSEEEALANLSVTRQSDGLYTGCFKIRSRTQGVALSLGERVTSLQRTFVI</sequence>
<evidence type="ECO:0000259" key="13">
    <source>
        <dbReference type="Pfam" id="PF14806"/>
    </source>
</evidence>
<dbReference type="EMBL" id="JAHBMH010000044">
    <property type="protein sequence ID" value="KAK1936330.1"/>
    <property type="molecule type" value="Genomic_DNA"/>
</dbReference>
<dbReference type="GO" id="GO:0005198">
    <property type="term" value="F:structural molecule activity"/>
    <property type="evidence" value="ECO:0007669"/>
    <property type="project" value="InterPro"/>
</dbReference>
<dbReference type="AlphaFoldDB" id="A0AAD9GDH3"/>
<evidence type="ECO:0000256" key="9">
    <source>
        <dbReference type="ARBA" id="ARBA00023329"/>
    </source>
</evidence>
<dbReference type="Gene3D" id="1.25.10.10">
    <property type="entry name" value="Leucine-rich Repeat Variant"/>
    <property type="match status" value="1"/>
</dbReference>
<dbReference type="Pfam" id="PF07718">
    <property type="entry name" value="Coatamer_beta_C"/>
    <property type="match status" value="1"/>
</dbReference>
<dbReference type="PANTHER" id="PTHR10635:SF0">
    <property type="entry name" value="COATOMER SUBUNIT BETA"/>
    <property type="match status" value="1"/>
</dbReference>
<accession>A0AAD9GDH3</accession>
<reference evidence="14" key="2">
    <citation type="submission" date="2021-05" db="EMBL/GenBank/DDBJ databases">
        <authorList>
            <person name="Pain A."/>
        </authorList>
    </citation>
    <scope>NUCLEOTIDE SEQUENCE</scope>
    <source>
        <strain evidence="14">1802A</strain>
    </source>
</reference>
<keyword evidence="8 10" id="KW-0472">Membrane</keyword>
<evidence type="ECO:0000256" key="3">
    <source>
        <dbReference type="ARBA" id="ARBA00022490"/>
    </source>
</evidence>
<feature type="domain" description="Clathrin/coatomer adaptor adaptin-like N-terminal" evidence="11">
    <location>
        <begin position="28"/>
        <end position="485"/>
    </location>
</feature>
<gene>
    <name evidence="14" type="ORF">X943_002799</name>
</gene>
<dbReference type="PIRSF" id="PIRSF005727">
    <property type="entry name" value="Coatomer_beta_subunit"/>
    <property type="match status" value="1"/>
</dbReference>
<dbReference type="InterPro" id="IPR011989">
    <property type="entry name" value="ARM-like"/>
</dbReference>
<keyword evidence="9 10" id="KW-0968">Cytoplasmic vesicle</keyword>
<dbReference type="InterPro" id="IPR016460">
    <property type="entry name" value="COPB1"/>
</dbReference>
<feature type="domain" description="Coatomer beta subunit C-terminal" evidence="12">
    <location>
        <begin position="711"/>
        <end position="810"/>
    </location>
</feature>
<evidence type="ECO:0000313" key="15">
    <source>
        <dbReference type="Proteomes" id="UP001195914"/>
    </source>
</evidence>
<dbReference type="InterPro" id="IPR029446">
    <property type="entry name" value="COPB1_appendage_platform_dom"/>
</dbReference>
<dbReference type="InterPro" id="IPR002553">
    <property type="entry name" value="Clathrin/coatomer_adapt-like_N"/>
</dbReference>
<comment type="caution">
    <text evidence="14">The sequence shown here is derived from an EMBL/GenBank/DDBJ whole genome shotgun (WGS) entry which is preliminary data.</text>
</comment>
<feature type="domain" description="Coatomer beta subunit appendage platform" evidence="13">
    <location>
        <begin position="817"/>
        <end position="985"/>
    </location>
</feature>
<dbReference type="Proteomes" id="UP001195914">
    <property type="component" value="Unassembled WGS sequence"/>
</dbReference>
<evidence type="ECO:0000313" key="14">
    <source>
        <dbReference type="EMBL" id="KAK1936330.1"/>
    </source>
</evidence>